<feature type="region of interest" description="Disordered" evidence="8">
    <location>
        <begin position="1"/>
        <end position="32"/>
    </location>
</feature>
<evidence type="ECO:0000256" key="3">
    <source>
        <dbReference type="ARBA" id="ARBA00022475"/>
    </source>
</evidence>
<keyword evidence="3" id="KW-1003">Cell membrane</keyword>
<evidence type="ECO:0000313" key="11">
    <source>
        <dbReference type="Proteomes" id="UP000028302"/>
    </source>
</evidence>
<dbReference type="FunFam" id="1.10.3720.10:FF:000003">
    <property type="entry name" value="Aliphatic sulfonate ABC transporter permease"/>
    <property type="match status" value="1"/>
</dbReference>
<evidence type="ECO:0000256" key="6">
    <source>
        <dbReference type="ARBA" id="ARBA00023136"/>
    </source>
</evidence>
<feature type="transmembrane region" description="Helical" evidence="7">
    <location>
        <begin position="233"/>
        <end position="253"/>
    </location>
</feature>
<protein>
    <submittedName>
        <fullName evidence="10">Putative Nitrate transport permease protein nrtB</fullName>
    </submittedName>
</protein>
<keyword evidence="11" id="KW-1185">Reference proteome</keyword>
<dbReference type="GO" id="GO:0042918">
    <property type="term" value="P:alkanesulfonate transmembrane transport"/>
    <property type="evidence" value="ECO:0007669"/>
    <property type="project" value="UniProtKB-ARBA"/>
</dbReference>
<dbReference type="eggNOG" id="COG0600">
    <property type="taxonomic scope" value="Bacteria"/>
</dbReference>
<dbReference type="Gene3D" id="1.10.3720.10">
    <property type="entry name" value="MetI-like"/>
    <property type="match status" value="1"/>
</dbReference>
<evidence type="ECO:0000256" key="2">
    <source>
        <dbReference type="ARBA" id="ARBA00022448"/>
    </source>
</evidence>
<feature type="domain" description="ABC transmembrane type-1" evidence="9">
    <location>
        <begin position="103"/>
        <end position="283"/>
    </location>
</feature>
<feature type="transmembrane region" description="Helical" evidence="7">
    <location>
        <begin position="51"/>
        <end position="70"/>
    </location>
</feature>
<proteinExistence type="inferred from homology"/>
<keyword evidence="5 7" id="KW-1133">Transmembrane helix</keyword>
<dbReference type="Proteomes" id="UP000028302">
    <property type="component" value="Unassembled WGS sequence"/>
</dbReference>
<dbReference type="RefSeq" id="WP_051882613.1">
    <property type="nucleotide sequence ID" value="NZ_APNK01000001.1"/>
</dbReference>
<feature type="transmembrane region" description="Helical" evidence="7">
    <location>
        <begin position="144"/>
        <end position="163"/>
    </location>
</feature>
<comment type="subcellular location">
    <subcellularLocation>
        <location evidence="1 7">Cell membrane</location>
        <topology evidence="1 7">Multi-pass membrane protein</topology>
    </subcellularLocation>
</comment>
<keyword evidence="4 7" id="KW-0812">Transmembrane</keyword>
<dbReference type="STRING" id="1304275.C41B8_00840"/>
<dbReference type="CDD" id="cd06261">
    <property type="entry name" value="TM_PBP2"/>
    <property type="match status" value="1"/>
</dbReference>
<name>A0A084IRB7_SALHC</name>
<feature type="transmembrane region" description="Helical" evidence="7">
    <location>
        <begin position="107"/>
        <end position="132"/>
    </location>
</feature>
<gene>
    <name evidence="10" type="ORF">C41B8_00840</name>
</gene>
<evidence type="ECO:0000256" key="1">
    <source>
        <dbReference type="ARBA" id="ARBA00004651"/>
    </source>
</evidence>
<keyword evidence="2 7" id="KW-0813">Transport</keyword>
<dbReference type="EMBL" id="APNK01000001">
    <property type="protein sequence ID" value="KEZ79251.1"/>
    <property type="molecule type" value="Genomic_DNA"/>
</dbReference>
<dbReference type="InterPro" id="IPR035906">
    <property type="entry name" value="MetI-like_sf"/>
</dbReference>
<comment type="caution">
    <text evidence="10">The sequence shown here is derived from an EMBL/GenBank/DDBJ whole genome shotgun (WGS) entry which is preliminary data.</text>
</comment>
<sequence length="295" mass="32552">MKSQAIAQGPAAHAGPDTPRARDRAVKSATARPAVRRRPLLRLQQSIPRKVYVTLSILGFVLPLVAWELLSRSGLIDTMFLPTPGDVIEQGWTWAHSSLAQDTWASIVRVVSGFVLAACLGVPLGVFIGSFKAVEGFFQPINDFVRYMPAAAFIPLMILWVGIGEGSKIAIIFIGVFFQIIVMVADVVRQVPGSWLEASYTLGATRGEALRLVIWRGSLPPLINILRVNMGWAWTYLVVAEMVAANKGLGYAILQAQRFMNTSTIFAGILIIGVIGLLFDLFFRQLHRRLFPWLH</sequence>
<dbReference type="PATRIC" id="fig|1304275.5.peg.167"/>
<reference evidence="10 11" key="1">
    <citation type="submission" date="2013-03" db="EMBL/GenBank/DDBJ databases">
        <title>Salinisphaera hydrothermalis C41B8 Genome Sequencing.</title>
        <authorList>
            <person name="Li C."/>
            <person name="Lai Q."/>
            <person name="Shao Z."/>
        </authorList>
    </citation>
    <scope>NUCLEOTIDE SEQUENCE [LARGE SCALE GENOMIC DNA]</scope>
    <source>
        <strain evidence="10 11">C41B8</strain>
    </source>
</reference>
<organism evidence="10 11">
    <name type="scientific">Salinisphaera hydrothermalis (strain C41B8)</name>
    <dbReference type="NCBI Taxonomy" id="1304275"/>
    <lineage>
        <taxon>Bacteria</taxon>
        <taxon>Pseudomonadati</taxon>
        <taxon>Pseudomonadota</taxon>
        <taxon>Gammaproteobacteria</taxon>
        <taxon>Salinisphaerales</taxon>
        <taxon>Salinisphaeraceae</taxon>
        <taxon>Salinisphaera</taxon>
    </lineage>
</organism>
<accession>A0A084IRB7</accession>
<comment type="similarity">
    <text evidence="7">Belongs to the binding-protein-dependent transport system permease family.</text>
</comment>
<dbReference type="InterPro" id="IPR000515">
    <property type="entry name" value="MetI-like"/>
</dbReference>
<feature type="transmembrane region" description="Helical" evidence="7">
    <location>
        <begin position="169"/>
        <end position="188"/>
    </location>
</feature>
<dbReference type="GO" id="GO:0005886">
    <property type="term" value="C:plasma membrane"/>
    <property type="evidence" value="ECO:0007669"/>
    <property type="project" value="UniProtKB-SubCell"/>
</dbReference>
<dbReference type="PANTHER" id="PTHR30151:SF0">
    <property type="entry name" value="ABC TRANSPORTER PERMEASE PROTEIN MJ0413-RELATED"/>
    <property type="match status" value="1"/>
</dbReference>
<evidence type="ECO:0000256" key="4">
    <source>
        <dbReference type="ARBA" id="ARBA00022692"/>
    </source>
</evidence>
<keyword evidence="6 7" id="KW-0472">Membrane</keyword>
<dbReference type="PROSITE" id="PS50928">
    <property type="entry name" value="ABC_TM1"/>
    <property type="match status" value="1"/>
</dbReference>
<feature type="transmembrane region" description="Helical" evidence="7">
    <location>
        <begin position="265"/>
        <end position="283"/>
    </location>
</feature>
<dbReference type="Pfam" id="PF00528">
    <property type="entry name" value="BPD_transp_1"/>
    <property type="match status" value="1"/>
</dbReference>
<dbReference type="PANTHER" id="PTHR30151">
    <property type="entry name" value="ALKANE SULFONATE ABC TRANSPORTER-RELATED, MEMBRANE SUBUNIT"/>
    <property type="match status" value="1"/>
</dbReference>
<dbReference type="SUPFAM" id="SSF161098">
    <property type="entry name" value="MetI-like"/>
    <property type="match status" value="1"/>
</dbReference>
<dbReference type="OrthoDB" id="8138334at2"/>
<evidence type="ECO:0000259" key="9">
    <source>
        <dbReference type="PROSITE" id="PS50928"/>
    </source>
</evidence>
<evidence type="ECO:0000256" key="8">
    <source>
        <dbReference type="SAM" id="MobiDB-lite"/>
    </source>
</evidence>
<dbReference type="AlphaFoldDB" id="A0A084IRB7"/>
<evidence type="ECO:0000313" key="10">
    <source>
        <dbReference type="EMBL" id="KEZ79251.1"/>
    </source>
</evidence>
<evidence type="ECO:0000256" key="5">
    <source>
        <dbReference type="ARBA" id="ARBA00022989"/>
    </source>
</evidence>
<evidence type="ECO:0000256" key="7">
    <source>
        <dbReference type="RuleBase" id="RU363032"/>
    </source>
</evidence>